<proteinExistence type="predicted"/>
<keyword evidence="2" id="KW-0812">Transmembrane</keyword>
<evidence type="ECO:0000256" key="1">
    <source>
        <dbReference type="SAM" id="Coils"/>
    </source>
</evidence>
<dbReference type="GO" id="GO:0051301">
    <property type="term" value="P:cell division"/>
    <property type="evidence" value="ECO:0007669"/>
    <property type="project" value="InterPro"/>
</dbReference>
<keyword evidence="2" id="KW-1133">Transmembrane helix</keyword>
<keyword evidence="2" id="KW-0472">Membrane</keyword>
<evidence type="ECO:0000256" key="2">
    <source>
        <dbReference type="SAM" id="Phobius"/>
    </source>
</evidence>
<dbReference type="PANTHER" id="PTHR40027:SF1">
    <property type="entry name" value="CELL DIVISION PROTEIN DIVIC"/>
    <property type="match status" value="1"/>
</dbReference>
<accession>A0A498R7Z9</accession>
<reference evidence="3 4" key="1">
    <citation type="submission" date="2018-06" db="EMBL/GenBank/DDBJ databases">
        <authorList>
            <person name="Strepis N."/>
        </authorList>
    </citation>
    <scope>NUCLEOTIDE SEQUENCE [LARGE SCALE GENOMIC DNA]</scope>
    <source>
        <strain evidence="3">LUCI</strain>
    </source>
</reference>
<evidence type="ECO:0000313" key="4">
    <source>
        <dbReference type="Proteomes" id="UP000277811"/>
    </source>
</evidence>
<gene>
    <name evidence="3" type="ORF">LUCI_1633</name>
</gene>
<keyword evidence="1" id="KW-0175">Coiled coil</keyword>
<sequence>MQKRKSYRIKWFNLLLIAMIGYFSYVYFQQQTDLHTIQREMEANQTKLKQLQQVNKDLSAEQGKLKTPEYVEKLAREELGLAKPGEVPFVPAGKN</sequence>
<keyword evidence="4" id="KW-1185">Reference proteome</keyword>
<evidence type="ECO:0000313" key="3">
    <source>
        <dbReference type="EMBL" id="VBB06402.1"/>
    </source>
</evidence>
<dbReference type="Proteomes" id="UP000277811">
    <property type="component" value="Unassembled WGS sequence"/>
</dbReference>
<dbReference type="EMBL" id="UPPP01000063">
    <property type="protein sequence ID" value="VBB06402.1"/>
    <property type="molecule type" value="Genomic_DNA"/>
</dbReference>
<dbReference type="InterPro" id="IPR039076">
    <property type="entry name" value="DivIC"/>
</dbReference>
<protein>
    <submittedName>
        <fullName evidence="3">Septum formation initiator ftsl/divic</fullName>
    </submittedName>
</protein>
<dbReference type="AlphaFoldDB" id="A0A498R7Z9"/>
<feature type="coiled-coil region" evidence="1">
    <location>
        <begin position="34"/>
        <end position="61"/>
    </location>
</feature>
<dbReference type="RefSeq" id="WP_207857218.1">
    <property type="nucleotide sequence ID" value="NZ_UPPP01000063.1"/>
</dbReference>
<dbReference type="PANTHER" id="PTHR40027">
    <property type="entry name" value="CELL DIVISION PROTEIN DIVIC"/>
    <property type="match status" value="1"/>
</dbReference>
<organism evidence="3 4">
    <name type="scientific">Lucifera butyrica</name>
    <dbReference type="NCBI Taxonomy" id="1351585"/>
    <lineage>
        <taxon>Bacteria</taxon>
        <taxon>Bacillati</taxon>
        <taxon>Bacillota</taxon>
        <taxon>Negativicutes</taxon>
        <taxon>Veillonellales</taxon>
        <taxon>Veillonellaceae</taxon>
        <taxon>Lucifera</taxon>
    </lineage>
</organism>
<name>A0A498R7Z9_9FIRM</name>
<dbReference type="Pfam" id="PF04977">
    <property type="entry name" value="DivIC"/>
    <property type="match status" value="1"/>
</dbReference>
<dbReference type="InterPro" id="IPR007060">
    <property type="entry name" value="FtsL/DivIC"/>
</dbReference>
<feature type="transmembrane region" description="Helical" evidence="2">
    <location>
        <begin position="12"/>
        <end position="28"/>
    </location>
</feature>